<reference evidence="2" key="1">
    <citation type="submission" date="2023-08" db="EMBL/GenBank/DDBJ databases">
        <authorList>
            <person name="Alioto T."/>
            <person name="Alioto T."/>
            <person name="Gomez Garrido J."/>
        </authorList>
    </citation>
    <scope>NUCLEOTIDE SEQUENCE</scope>
</reference>
<evidence type="ECO:0000256" key="1">
    <source>
        <dbReference type="SAM" id="MobiDB-lite"/>
    </source>
</evidence>
<protein>
    <submittedName>
        <fullName evidence="2">Uncharacterized protein</fullName>
    </submittedName>
</protein>
<name>A0AA36BS17_OCTVU</name>
<dbReference type="EMBL" id="OX597834">
    <property type="protein sequence ID" value="CAI9738566.1"/>
    <property type="molecule type" value="Genomic_DNA"/>
</dbReference>
<organism evidence="2 3">
    <name type="scientific">Octopus vulgaris</name>
    <name type="common">Common octopus</name>
    <dbReference type="NCBI Taxonomy" id="6645"/>
    <lineage>
        <taxon>Eukaryota</taxon>
        <taxon>Metazoa</taxon>
        <taxon>Spiralia</taxon>
        <taxon>Lophotrochozoa</taxon>
        <taxon>Mollusca</taxon>
        <taxon>Cephalopoda</taxon>
        <taxon>Coleoidea</taxon>
        <taxon>Octopodiformes</taxon>
        <taxon>Octopoda</taxon>
        <taxon>Incirrata</taxon>
        <taxon>Octopodidae</taxon>
        <taxon>Octopus</taxon>
    </lineage>
</organism>
<evidence type="ECO:0000313" key="3">
    <source>
        <dbReference type="Proteomes" id="UP001162480"/>
    </source>
</evidence>
<feature type="region of interest" description="Disordered" evidence="1">
    <location>
        <begin position="1"/>
        <end position="36"/>
    </location>
</feature>
<dbReference type="AlphaFoldDB" id="A0AA36BS17"/>
<accession>A0AA36BS17</accession>
<sequence length="66" mass="7312">MQKGRYATERKPKTSKTTDRPTDEQTNGRTDKRAGCQSDTSRVFGFVLGTELLDKLTTVGNGTGRF</sequence>
<proteinExistence type="predicted"/>
<evidence type="ECO:0000313" key="2">
    <source>
        <dbReference type="EMBL" id="CAI9738566.1"/>
    </source>
</evidence>
<feature type="compositionally biased region" description="Basic and acidic residues" evidence="1">
    <location>
        <begin position="1"/>
        <end position="23"/>
    </location>
</feature>
<keyword evidence="3" id="KW-1185">Reference proteome</keyword>
<gene>
    <name evidence="2" type="ORF">OCTVUL_1B018282</name>
</gene>
<dbReference type="Proteomes" id="UP001162480">
    <property type="component" value="Chromosome 21"/>
</dbReference>